<dbReference type="HAMAP" id="MF_00674">
    <property type="entry name" value="UPF0251"/>
    <property type="match status" value="1"/>
</dbReference>
<keyword evidence="4" id="KW-1185">Reference proteome</keyword>
<dbReference type="PANTHER" id="PTHR37478">
    <property type="match status" value="1"/>
</dbReference>
<dbReference type="EMBL" id="FOBS01000002">
    <property type="protein sequence ID" value="SEM01394.1"/>
    <property type="molecule type" value="Genomic_DNA"/>
</dbReference>
<name>A0A1H7UX23_9BACT</name>
<dbReference type="PANTHER" id="PTHR37478:SF2">
    <property type="entry name" value="UPF0251 PROTEIN TK0562"/>
    <property type="match status" value="1"/>
</dbReference>
<evidence type="ECO:0000313" key="4">
    <source>
        <dbReference type="Proteomes" id="UP000198744"/>
    </source>
</evidence>
<dbReference type="Proteomes" id="UP000198744">
    <property type="component" value="Unassembled WGS sequence"/>
</dbReference>
<dbReference type="GO" id="GO:0003677">
    <property type="term" value="F:DNA binding"/>
    <property type="evidence" value="ECO:0007669"/>
    <property type="project" value="UniProtKB-KW"/>
</dbReference>
<dbReference type="InterPro" id="IPR036388">
    <property type="entry name" value="WH-like_DNA-bd_sf"/>
</dbReference>
<dbReference type="RefSeq" id="WP_093882082.1">
    <property type="nucleotide sequence ID" value="NZ_FOBS01000002.1"/>
</dbReference>
<proteinExistence type="inferred from homology"/>
<dbReference type="Pfam" id="PF02001">
    <property type="entry name" value="DUF134"/>
    <property type="match status" value="1"/>
</dbReference>
<dbReference type="OrthoDB" id="280278at2"/>
<accession>A0A1H7UX23</accession>
<evidence type="ECO:0000256" key="2">
    <source>
        <dbReference type="HAMAP-Rule" id="MF_00674"/>
    </source>
</evidence>
<protein>
    <recommendedName>
        <fullName evidence="2">UPF0251 protein SAMN04489760_102160</fullName>
    </recommendedName>
</protein>
<gene>
    <name evidence="3" type="ORF">SAMN04489760_102160</name>
</gene>
<dbReference type="SUPFAM" id="SSF88659">
    <property type="entry name" value="Sigma3 and sigma4 domains of RNA polymerase sigma factors"/>
    <property type="match status" value="1"/>
</dbReference>
<dbReference type="Gene3D" id="1.10.10.10">
    <property type="entry name" value="Winged helix-like DNA-binding domain superfamily/Winged helix DNA-binding domain"/>
    <property type="match status" value="1"/>
</dbReference>
<evidence type="ECO:0000256" key="1">
    <source>
        <dbReference type="ARBA" id="ARBA00009350"/>
    </source>
</evidence>
<reference evidence="3 4" key="1">
    <citation type="submission" date="2016-10" db="EMBL/GenBank/DDBJ databases">
        <authorList>
            <person name="de Groot N.N."/>
        </authorList>
    </citation>
    <scope>NUCLEOTIDE SEQUENCE [LARGE SCALE GENOMIC DNA]</scope>
    <source>
        <strain evidence="3 4">DSM 8423</strain>
    </source>
</reference>
<evidence type="ECO:0000313" key="3">
    <source>
        <dbReference type="EMBL" id="SEM01394.1"/>
    </source>
</evidence>
<sequence length="92" mass="10449">MTRPKKSRCIACNPHSLYFKPRGIPLADLEESVLHMDELEALRLADVEGLYHEEAALHMKVSRATFGRVLSEARHKVAEAILQGRALRIEKE</sequence>
<dbReference type="STRING" id="43775.SAMN04489760_102160"/>
<organism evidence="3 4">
    <name type="scientific">Syntrophus gentianae</name>
    <dbReference type="NCBI Taxonomy" id="43775"/>
    <lineage>
        <taxon>Bacteria</taxon>
        <taxon>Pseudomonadati</taxon>
        <taxon>Thermodesulfobacteriota</taxon>
        <taxon>Syntrophia</taxon>
        <taxon>Syntrophales</taxon>
        <taxon>Syntrophaceae</taxon>
        <taxon>Syntrophus</taxon>
    </lineage>
</organism>
<comment type="similarity">
    <text evidence="1 2">Belongs to the UPF0251 family.</text>
</comment>
<dbReference type="InterPro" id="IPR013324">
    <property type="entry name" value="RNA_pol_sigma_r3/r4-like"/>
</dbReference>
<dbReference type="AlphaFoldDB" id="A0A1H7UX23"/>
<dbReference type="InterPro" id="IPR002852">
    <property type="entry name" value="UPF0251"/>
</dbReference>
<keyword evidence="3" id="KW-0238">DNA-binding</keyword>